<dbReference type="RefSeq" id="WP_132704337.1">
    <property type="nucleotide sequence ID" value="NZ_SLZR01000044.1"/>
</dbReference>
<dbReference type="EMBL" id="SLZR01000044">
    <property type="protein sequence ID" value="TCS34393.1"/>
    <property type="molecule type" value="Genomic_DNA"/>
</dbReference>
<name>A0A4R3HQN5_9GAMM</name>
<sequence length="198" mass="22301">MNFESELEIANEFRKSLDSRMGNIVIPGNPRSRLFNGFYHLASEHFCSLVHLLNLNFFASAGALLRSQYEATVRGLYFQDFSSKKALNNFISGKCNTTLAGLVGQISSQLDKEKGSSFYILFKKLETLMNEFNHGGMEQIDRRFTETEMTNNFSEKDKHLIVTISLLLIRVSTTCALNAAGKEDEAKIIIDEVLSDNP</sequence>
<dbReference type="Proteomes" id="UP000295793">
    <property type="component" value="Unassembled WGS sequence"/>
</dbReference>
<accession>A0A4R3HQN5</accession>
<organism evidence="1 2">
    <name type="scientific">Reinekea marinisedimentorum</name>
    <dbReference type="NCBI Taxonomy" id="230495"/>
    <lineage>
        <taxon>Bacteria</taxon>
        <taxon>Pseudomonadati</taxon>
        <taxon>Pseudomonadota</taxon>
        <taxon>Gammaproteobacteria</taxon>
        <taxon>Oceanospirillales</taxon>
        <taxon>Saccharospirillaceae</taxon>
        <taxon>Reinekea</taxon>
    </lineage>
</organism>
<dbReference type="Pfam" id="PF22491">
    <property type="entry name" value="DUF6988"/>
    <property type="match status" value="1"/>
</dbReference>
<evidence type="ECO:0008006" key="3">
    <source>
        <dbReference type="Google" id="ProtNLM"/>
    </source>
</evidence>
<gene>
    <name evidence="1" type="ORF">BCF53_1442</name>
</gene>
<evidence type="ECO:0000313" key="2">
    <source>
        <dbReference type="Proteomes" id="UP000295793"/>
    </source>
</evidence>
<proteinExistence type="predicted"/>
<dbReference type="AlphaFoldDB" id="A0A4R3HQN5"/>
<reference evidence="1 2" key="1">
    <citation type="submission" date="2019-03" db="EMBL/GenBank/DDBJ databases">
        <title>Genomic Encyclopedia of Archaeal and Bacterial Type Strains, Phase II (KMG-II): from individual species to whole genera.</title>
        <authorList>
            <person name="Goeker M."/>
        </authorList>
    </citation>
    <scope>NUCLEOTIDE SEQUENCE [LARGE SCALE GENOMIC DNA]</scope>
    <source>
        <strain evidence="1 2">DSM 15388</strain>
    </source>
</reference>
<protein>
    <recommendedName>
        <fullName evidence="3">Abortive infection Abi-like protein</fullName>
    </recommendedName>
</protein>
<dbReference type="InterPro" id="IPR054257">
    <property type="entry name" value="DUF6988"/>
</dbReference>
<evidence type="ECO:0000313" key="1">
    <source>
        <dbReference type="EMBL" id="TCS34393.1"/>
    </source>
</evidence>
<comment type="caution">
    <text evidence="1">The sequence shown here is derived from an EMBL/GenBank/DDBJ whole genome shotgun (WGS) entry which is preliminary data.</text>
</comment>
<dbReference type="OrthoDB" id="6058394at2"/>
<keyword evidence="2" id="KW-1185">Reference proteome</keyword>